<dbReference type="RefSeq" id="WP_094233912.1">
    <property type="nucleotide sequence ID" value="NZ_CP016199.1"/>
</dbReference>
<reference evidence="3" key="1">
    <citation type="submission" date="2016-05" db="EMBL/GenBank/DDBJ databases">
        <authorList>
            <person name="Holder M.E."/>
            <person name="Ajami N.J."/>
            <person name="Petrosino J.F."/>
        </authorList>
    </citation>
    <scope>NUCLEOTIDE SEQUENCE [LARGE SCALE GENOMIC DNA]</scope>
    <source>
        <strain evidence="3">ATCC 700696</strain>
    </source>
</reference>
<keyword evidence="1" id="KW-0472">Membrane</keyword>
<keyword evidence="3" id="KW-1185">Reference proteome</keyword>
<dbReference type="OrthoDB" id="2079187at2"/>
<dbReference type="AlphaFoldDB" id="A0A223ARS9"/>
<evidence type="ECO:0000313" key="3">
    <source>
        <dbReference type="Proteomes" id="UP000214689"/>
    </source>
</evidence>
<dbReference type="EMBL" id="CP016199">
    <property type="protein sequence ID" value="ASS37684.1"/>
    <property type="molecule type" value="Genomic_DNA"/>
</dbReference>
<proteinExistence type="predicted"/>
<name>A0A223ARS9_9FIRM</name>
<keyword evidence="1" id="KW-0812">Transmembrane</keyword>
<keyword evidence="1" id="KW-1133">Transmembrane helix</keyword>
<evidence type="ECO:0000313" key="2">
    <source>
        <dbReference type="EMBL" id="ASS37684.1"/>
    </source>
</evidence>
<organism evidence="2 3">
    <name type="scientific">Mogibacterium pumilum</name>
    <dbReference type="NCBI Taxonomy" id="86332"/>
    <lineage>
        <taxon>Bacteria</taxon>
        <taxon>Bacillati</taxon>
        <taxon>Bacillota</taxon>
        <taxon>Clostridia</taxon>
        <taxon>Peptostreptococcales</taxon>
        <taxon>Anaerovoracaceae</taxon>
        <taxon>Mogibacterium</taxon>
    </lineage>
</organism>
<dbReference type="Proteomes" id="UP000214689">
    <property type="component" value="Chromosome"/>
</dbReference>
<evidence type="ECO:0000256" key="1">
    <source>
        <dbReference type="SAM" id="Phobius"/>
    </source>
</evidence>
<protein>
    <submittedName>
        <fullName evidence="2">AsnC family transcriptional regulator</fullName>
    </submittedName>
</protein>
<gene>
    <name evidence="2" type="ORF">AXF17_03930</name>
</gene>
<accession>A0A223ARS9</accession>
<feature type="transmembrane region" description="Helical" evidence="1">
    <location>
        <begin position="87"/>
        <end position="107"/>
    </location>
</feature>
<sequence length="406" mass="47952">MSEKKYMLGTDQQQAWMHKNCFPPRGYGFLEPGTFGLDATEVAAYNVVKSFYQVYPDVWNLDYIAKKTGGKKDDIKKRLKRMYDEHLIMFVMNPNVSVYGWGLYYWVVKLKDGTDSATKDEFAKWYQNKDDICTGYMTEGDFDFFNGNHMRVIDNLLADVLAPWRDRPEVEYVHLCPIRADVRESMVNQWDVPADQFRKFVFGEEQRKKFLKVQQKIDKTDLAIIDALNSTESVADMFNFKRLEELSGLDGEQMRKDIITCVDDRKFMLPMIYLNYRGIGLSMHMYLVRMFQNVPSYRKAELIEEFTGQSEFVDIFQFGDSFYDCLLSVFTELNDVDEIRNKLEKYAEIEEVKVANSKRQFRRWVARLDDENGYWEECVMTDDFLQNRMETGAPKCRFSTDHEEVK</sequence>